<dbReference type="InterPro" id="IPR052613">
    <property type="entry name" value="LicD_transferase"/>
</dbReference>
<keyword evidence="1" id="KW-1133">Transmembrane helix</keyword>
<keyword evidence="1" id="KW-0812">Transmembrane</keyword>
<dbReference type="Pfam" id="PF04991">
    <property type="entry name" value="LicD"/>
    <property type="match status" value="1"/>
</dbReference>
<name>A0A0B6Y8J1_9EUPU</name>
<dbReference type="InterPro" id="IPR007074">
    <property type="entry name" value="LicD/FKTN/FKRP_NTP_transf"/>
</dbReference>
<evidence type="ECO:0000256" key="1">
    <source>
        <dbReference type="SAM" id="Phobius"/>
    </source>
</evidence>
<organism evidence="3">
    <name type="scientific">Arion vulgaris</name>
    <dbReference type="NCBI Taxonomy" id="1028688"/>
    <lineage>
        <taxon>Eukaryota</taxon>
        <taxon>Metazoa</taxon>
        <taxon>Spiralia</taxon>
        <taxon>Lophotrochozoa</taxon>
        <taxon>Mollusca</taxon>
        <taxon>Gastropoda</taxon>
        <taxon>Heterobranchia</taxon>
        <taxon>Euthyneura</taxon>
        <taxon>Panpulmonata</taxon>
        <taxon>Eupulmonata</taxon>
        <taxon>Stylommatophora</taxon>
        <taxon>Helicina</taxon>
        <taxon>Arionoidea</taxon>
        <taxon>Arionidae</taxon>
        <taxon>Arion</taxon>
    </lineage>
</organism>
<protein>
    <recommendedName>
        <fullName evidence="2">LicD/FKTN/FKRP nucleotidyltransferase domain-containing protein</fullName>
    </recommendedName>
</protein>
<dbReference type="PANTHER" id="PTHR13627:SF32">
    <property type="entry name" value="AGAP006029-PA"/>
    <property type="match status" value="1"/>
</dbReference>
<feature type="transmembrane region" description="Helical" evidence="1">
    <location>
        <begin position="18"/>
        <end position="38"/>
    </location>
</feature>
<evidence type="ECO:0000259" key="2">
    <source>
        <dbReference type="Pfam" id="PF04991"/>
    </source>
</evidence>
<dbReference type="EMBL" id="HACG01005296">
    <property type="protein sequence ID" value="CEK52161.1"/>
    <property type="molecule type" value="Transcribed_RNA"/>
</dbReference>
<dbReference type="PANTHER" id="PTHR13627">
    <property type="entry name" value="FUKUTIN RELATED PROTEIN"/>
    <property type="match status" value="1"/>
</dbReference>
<proteinExistence type="predicted"/>
<gene>
    <name evidence="3" type="primary">ORF15717</name>
</gene>
<keyword evidence="1" id="KW-0472">Membrane</keyword>
<reference evidence="3" key="1">
    <citation type="submission" date="2014-12" db="EMBL/GenBank/DDBJ databases">
        <title>Insight into the proteome of Arion vulgaris.</title>
        <authorList>
            <person name="Aradska J."/>
            <person name="Bulat T."/>
            <person name="Smidak R."/>
            <person name="Sarate P."/>
            <person name="Gangsoo J."/>
            <person name="Sialana F."/>
            <person name="Bilban M."/>
            <person name="Lubec G."/>
        </authorList>
    </citation>
    <scope>NUCLEOTIDE SEQUENCE</scope>
    <source>
        <tissue evidence="3">Skin</tissue>
    </source>
</reference>
<feature type="domain" description="LicD/FKTN/FKRP nucleotidyltransferase" evidence="2">
    <location>
        <begin position="81"/>
        <end position="121"/>
    </location>
</feature>
<evidence type="ECO:0000313" key="3">
    <source>
        <dbReference type="EMBL" id="CEK52161.1"/>
    </source>
</evidence>
<accession>A0A0B6Y8J1</accession>
<sequence>MQVSHECERIVCRWALRISWRAVIVTFLCFVIFLYMMFTMVNDRYIHHLTWYEQPAPCVTPKFIMDRMIELTFAVSNLLTKLNISHVICYGTLWGALRNGKILPWDNNVHFCLLKNDIQKVPWHTLQENFRASNLDLSYDVRHGEYIVTQGPAQAILSVFYLTPYDEIFQDGFEHRLMWFFQDNPVSFPSRLIESPFNTVLFHGQPLPVPHDGIEILKYLYKDDWWLVKPPPGCPERAR</sequence>
<dbReference type="GO" id="GO:0009100">
    <property type="term" value="P:glycoprotein metabolic process"/>
    <property type="evidence" value="ECO:0007669"/>
    <property type="project" value="UniProtKB-ARBA"/>
</dbReference>
<dbReference type="AlphaFoldDB" id="A0A0B6Y8J1"/>